<evidence type="ECO:0000256" key="1">
    <source>
        <dbReference type="SAM" id="Phobius"/>
    </source>
</evidence>
<sequence length="237" mass="28016">MCHSCDVTDLTQLIIPAKPITNEQLSTYHETLSYVATDYENQLNSDRNRICYETLNNEQCESFSGLTKRQIQQLAVDYNLTEQKIFLFYTKCNTSNSDRLLGTIFGMSYSLISRIFNQCIEDLYNNLVSDDKIYIWVWVWFVALDLSLGLDSGFGFGFGFGLRIRLWIWIWSLDLDLGFGFGFWIWIWIWIWIWSLDLDLEFGFSFWIWIWIWIWSLDLDLDLNLVPGFGFGFGFGF</sequence>
<accession>A0A819UN47</accession>
<dbReference type="Proteomes" id="UP000663860">
    <property type="component" value="Unassembled WGS sequence"/>
</dbReference>
<proteinExistence type="predicted"/>
<dbReference type="EMBL" id="CAJNOE010001776">
    <property type="protein sequence ID" value="CAF1449727.1"/>
    <property type="molecule type" value="Genomic_DNA"/>
</dbReference>
<evidence type="ECO:0000313" key="3">
    <source>
        <dbReference type="EMBL" id="CAF4095141.1"/>
    </source>
</evidence>
<gene>
    <name evidence="2" type="ORF">IZO911_LOCUS42292</name>
    <name evidence="3" type="ORF">KXQ929_LOCUS34196</name>
</gene>
<keyword evidence="1" id="KW-0812">Transmembrane</keyword>
<feature type="transmembrane region" description="Helical" evidence="1">
    <location>
        <begin position="133"/>
        <end position="160"/>
    </location>
</feature>
<dbReference type="AlphaFoldDB" id="A0A819UN47"/>
<evidence type="ECO:0000313" key="2">
    <source>
        <dbReference type="EMBL" id="CAF1449727.1"/>
    </source>
</evidence>
<dbReference type="EMBL" id="CAJOBB010004589">
    <property type="protein sequence ID" value="CAF4095141.1"/>
    <property type="molecule type" value="Genomic_DNA"/>
</dbReference>
<keyword evidence="1" id="KW-0472">Membrane</keyword>
<dbReference type="Proteomes" id="UP000663868">
    <property type="component" value="Unassembled WGS sequence"/>
</dbReference>
<keyword evidence="1" id="KW-1133">Transmembrane helix</keyword>
<name>A0A819UN47_9BILA</name>
<protein>
    <submittedName>
        <fullName evidence="3">Uncharacterized protein</fullName>
    </submittedName>
</protein>
<reference evidence="3" key="1">
    <citation type="submission" date="2021-02" db="EMBL/GenBank/DDBJ databases">
        <authorList>
            <person name="Nowell W R."/>
        </authorList>
    </citation>
    <scope>NUCLEOTIDE SEQUENCE</scope>
</reference>
<evidence type="ECO:0000313" key="4">
    <source>
        <dbReference type="Proteomes" id="UP000663868"/>
    </source>
</evidence>
<feature type="transmembrane region" description="Helical" evidence="1">
    <location>
        <begin position="200"/>
        <end position="217"/>
    </location>
</feature>
<organism evidence="3 4">
    <name type="scientific">Adineta steineri</name>
    <dbReference type="NCBI Taxonomy" id="433720"/>
    <lineage>
        <taxon>Eukaryota</taxon>
        <taxon>Metazoa</taxon>
        <taxon>Spiralia</taxon>
        <taxon>Gnathifera</taxon>
        <taxon>Rotifera</taxon>
        <taxon>Eurotatoria</taxon>
        <taxon>Bdelloidea</taxon>
        <taxon>Adinetida</taxon>
        <taxon>Adinetidae</taxon>
        <taxon>Adineta</taxon>
    </lineage>
</organism>
<feature type="transmembrane region" description="Helical" evidence="1">
    <location>
        <begin position="166"/>
        <end position="193"/>
    </location>
</feature>
<comment type="caution">
    <text evidence="3">The sequence shown here is derived from an EMBL/GenBank/DDBJ whole genome shotgun (WGS) entry which is preliminary data.</text>
</comment>